<organism evidence="1 2">
    <name type="scientific">Funneliformis geosporum</name>
    <dbReference type="NCBI Taxonomy" id="1117311"/>
    <lineage>
        <taxon>Eukaryota</taxon>
        <taxon>Fungi</taxon>
        <taxon>Fungi incertae sedis</taxon>
        <taxon>Mucoromycota</taxon>
        <taxon>Glomeromycotina</taxon>
        <taxon>Glomeromycetes</taxon>
        <taxon>Glomerales</taxon>
        <taxon>Glomeraceae</taxon>
        <taxon>Funneliformis</taxon>
    </lineage>
</organism>
<dbReference type="OrthoDB" id="2343366at2759"/>
<keyword evidence="2" id="KW-1185">Reference proteome</keyword>
<proteinExistence type="predicted"/>
<evidence type="ECO:0000313" key="2">
    <source>
        <dbReference type="Proteomes" id="UP001153678"/>
    </source>
</evidence>
<feature type="non-terminal residue" evidence="1">
    <location>
        <position position="163"/>
    </location>
</feature>
<sequence length="163" mass="18712">TTDREPVKYYCNQEIFYIPVDPKTLFLGWTGYISTDSHYFTCENPTINVSNFHIVFVVNSHSFMYSNDCKPICSSSAILKLKLLHDNQLKAIYNAVYTFIDSCHFSCKVTPSEQMTVDHDTISLVIFDNTTITAFENKSLSKSKELLIKMIKYNLSGDNIYSK</sequence>
<feature type="non-terminal residue" evidence="1">
    <location>
        <position position="1"/>
    </location>
</feature>
<dbReference type="AlphaFoldDB" id="A0A9W4T992"/>
<accession>A0A9W4T992</accession>
<gene>
    <name evidence="1" type="ORF">FWILDA_LOCUS16903</name>
</gene>
<dbReference type="Proteomes" id="UP001153678">
    <property type="component" value="Unassembled WGS sequence"/>
</dbReference>
<name>A0A9W4T992_9GLOM</name>
<dbReference type="EMBL" id="CAMKVN010011902">
    <property type="protein sequence ID" value="CAI2195092.1"/>
    <property type="molecule type" value="Genomic_DNA"/>
</dbReference>
<comment type="caution">
    <text evidence="1">The sequence shown here is derived from an EMBL/GenBank/DDBJ whole genome shotgun (WGS) entry which is preliminary data.</text>
</comment>
<protein>
    <submittedName>
        <fullName evidence="1">11167_t:CDS:1</fullName>
    </submittedName>
</protein>
<reference evidence="1" key="1">
    <citation type="submission" date="2022-08" db="EMBL/GenBank/DDBJ databases">
        <authorList>
            <person name="Kallberg Y."/>
            <person name="Tangrot J."/>
            <person name="Rosling A."/>
        </authorList>
    </citation>
    <scope>NUCLEOTIDE SEQUENCE</scope>
    <source>
        <strain evidence="1">Wild A</strain>
    </source>
</reference>
<evidence type="ECO:0000313" key="1">
    <source>
        <dbReference type="EMBL" id="CAI2195092.1"/>
    </source>
</evidence>